<proteinExistence type="predicted"/>
<accession>A0A9D3UQT4</accession>
<protein>
    <submittedName>
        <fullName evidence="2">Uncharacterized protein</fullName>
    </submittedName>
</protein>
<dbReference type="OrthoDB" id="10408022at2759"/>
<feature type="region of interest" description="Disordered" evidence="1">
    <location>
        <begin position="1"/>
        <end position="21"/>
    </location>
</feature>
<dbReference type="EMBL" id="JAIQCV010000010">
    <property type="protein sequence ID" value="KAH1055710.1"/>
    <property type="molecule type" value="Genomic_DNA"/>
</dbReference>
<dbReference type="AlphaFoldDB" id="A0A9D3UQT4"/>
<evidence type="ECO:0000313" key="2">
    <source>
        <dbReference type="EMBL" id="KAH1055710.1"/>
    </source>
</evidence>
<evidence type="ECO:0000256" key="1">
    <source>
        <dbReference type="SAM" id="MobiDB-lite"/>
    </source>
</evidence>
<feature type="non-terminal residue" evidence="2">
    <location>
        <position position="51"/>
    </location>
</feature>
<gene>
    <name evidence="2" type="ORF">J1N35_033775</name>
</gene>
<dbReference type="Proteomes" id="UP000828251">
    <property type="component" value="Unassembled WGS sequence"/>
</dbReference>
<sequence length="51" mass="6122">MATLASAQRKTNSTNRQEICESNHPKLDWMIHWMQEMGLIFKEFSRQNNIR</sequence>
<feature type="compositionally biased region" description="Polar residues" evidence="1">
    <location>
        <begin position="1"/>
        <end position="17"/>
    </location>
</feature>
<keyword evidence="3" id="KW-1185">Reference proteome</keyword>
<evidence type="ECO:0000313" key="3">
    <source>
        <dbReference type="Proteomes" id="UP000828251"/>
    </source>
</evidence>
<comment type="caution">
    <text evidence="2">The sequence shown here is derived from an EMBL/GenBank/DDBJ whole genome shotgun (WGS) entry which is preliminary data.</text>
</comment>
<name>A0A9D3UQT4_9ROSI</name>
<reference evidence="2 3" key="1">
    <citation type="journal article" date="2021" name="Plant Biotechnol. J.">
        <title>Multi-omics assisted identification of the key and species-specific regulatory components of drought-tolerant mechanisms in Gossypium stocksii.</title>
        <authorList>
            <person name="Yu D."/>
            <person name="Ke L."/>
            <person name="Zhang D."/>
            <person name="Wu Y."/>
            <person name="Sun Y."/>
            <person name="Mei J."/>
            <person name="Sun J."/>
            <person name="Sun Y."/>
        </authorList>
    </citation>
    <scope>NUCLEOTIDE SEQUENCE [LARGE SCALE GENOMIC DNA]</scope>
    <source>
        <strain evidence="3">cv. E1</strain>
        <tissue evidence="2">Leaf</tissue>
    </source>
</reference>
<organism evidence="2 3">
    <name type="scientific">Gossypium stocksii</name>
    <dbReference type="NCBI Taxonomy" id="47602"/>
    <lineage>
        <taxon>Eukaryota</taxon>
        <taxon>Viridiplantae</taxon>
        <taxon>Streptophyta</taxon>
        <taxon>Embryophyta</taxon>
        <taxon>Tracheophyta</taxon>
        <taxon>Spermatophyta</taxon>
        <taxon>Magnoliopsida</taxon>
        <taxon>eudicotyledons</taxon>
        <taxon>Gunneridae</taxon>
        <taxon>Pentapetalae</taxon>
        <taxon>rosids</taxon>
        <taxon>malvids</taxon>
        <taxon>Malvales</taxon>
        <taxon>Malvaceae</taxon>
        <taxon>Malvoideae</taxon>
        <taxon>Gossypium</taxon>
    </lineage>
</organism>